<sequence length="158" mass="17512">MAVLLYFEEKVHRKKLLRADAIPLLFPRLLCQILEYLGYPSEPQLERKRICREIFTLDKWTSMKAYGAEPGAPVKPEHPEIPHLEQPYEPQPVQIPAGMRAPAPAVPSTESIPDVAPSAPHATPGTPPVIPSISEPPPSSEPRIAISISEYRGLCHTL</sequence>
<dbReference type="Proteomes" id="UP001227230">
    <property type="component" value="Chromosome 3"/>
</dbReference>
<feature type="compositionally biased region" description="Pro residues" evidence="1">
    <location>
        <begin position="125"/>
        <end position="140"/>
    </location>
</feature>
<protein>
    <submittedName>
        <fullName evidence="2">Uncharacterized protein</fullName>
    </submittedName>
</protein>
<organism evidence="2 3">
    <name type="scientific">Vitis vinifera</name>
    <name type="common">Grape</name>
    <dbReference type="NCBI Taxonomy" id="29760"/>
    <lineage>
        <taxon>Eukaryota</taxon>
        <taxon>Viridiplantae</taxon>
        <taxon>Streptophyta</taxon>
        <taxon>Embryophyta</taxon>
        <taxon>Tracheophyta</taxon>
        <taxon>Spermatophyta</taxon>
        <taxon>Magnoliopsida</taxon>
        <taxon>eudicotyledons</taxon>
        <taxon>Gunneridae</taxon>
        <taxon>Pentapetalae</taxon>
        <taxon>rosids</taxon>
        <taxon>Vitales</taxon>
        <taxon>Vitaceae</taxon>
        <taxon>Viteae</taxon>
        <taxon>Vitis</taxon>
    </lineage>
</organism>
<name>A0ABY9BPQ8_VITVI</name>
<accession>A0ABY9BPQ8</accession>
<reference evidence="2 3" key="1">
    <citation type="journal article" date="2023" name="Hortic Res">
        <title>The complete reference genome for grapevine (Vitis vinifera L.) genetics and breeding.</title>
        <authorList>
            <person name="Shi X."/>
            <person name="Cao S."/>
            <person name="Wang X."/>
            <person name="Huang S."/>
            <person name="Wang Y."/>
            <person name="Liu Z."/>
            <person name="Liu W."/>
            <person name="Leng X."/>
            <person name="Peng Y."/>
            <person name="Wang N."/>
            <person name="Wang Y."/>
            <person name="Ma Z."/>
            <person name="Xu X."/>
            <person name="Zhang F."/>
            <person name="Xue H."/>
            <person name="Zhong H."/>
            <person name="Wang Y."/>
            <person name="Zhang K."/>
            <person name="Velt A."/>
            <person name="Avia K."/>
            <person name="Holtgrawe D."/>
            <person name="Grimplet J."/>
            <person name="Matus J.T."/>
            <person name="Ware D."/>
            <person name="Wu X."/>
            <person name="Wang H."/>
            <person name="Liu C."/>
            <person name="Fang Y."/>
            <person name="Rustenholz C."/>
            <person name="Cheng Z."/>
            <person name="Xiao H."/>
            <person name="Zhou Y."/>
        </authorList>
    </citation>
    <scope>NUCLEOTIDE SEQUENCE [LARGE SCALE GENOMIC DNA]</scope>
    <source>
        <strain evidence="3">cv. Pinot noir / PN40024</strain>
        <tissue evidence="2">Leaf</tissue>
    </source>
</reference>
<evidence type="ECO:0000313" key="2">
    <source>
        <dbReference type="EMBL" id="WJZ84518.1"/>
    </source>
</evidence>
<gene>
    <name evidence="2" type="ORF">VitviT2T_004118</name>
</gene>
<evidence type="ECO:0000256" key="1">
    <source>
        <dbReference type="SAM" id="MobiDB-lite"/>
    </source>
</evidence>
<evidence type="ECO:0000313" key="3">
    <source>
        <dbReference type="Proteomes" id="UP001227230"/>
    </source>
</evidence>
<keyword evidence="3" id="KW-1185">Reference proteome</keyword>
<dbReference type="EMBL" id="CP126650">
    <property type="protein sequence ID" value="WJZ84518.1"/>
    <property type="molecule type" value="Genomic_DNA"/>
</dbReference>
<feature type="region of interest" description="Disordered" evidence="1">
    <location>
        <begin position="68"/>
        <end position="142"/>
    </location>
</feature>
<proteinExistence type="predicted"/>